<feature type="region of interest" description="Disordered" evidence="1">
    <location>
        <begin position="135"/>
        <end position="173"/>
    </location>
</feature>
<evidence type="ECO:0000313" key="3">
    <source>
        <dbReference type="Proteomes" id="UP001497516"/>
    </source>
</evidence>
<reference evidence="2 3" key="1">
    <citation type="submission" date="2024-04" db="EMBL/GenBank/DDBJ databases">
        <authorList>
            <person name="Fracassetti M."/>
        </authorList>
    </citation>
    <scope>NUCLEOTIDE SEQUENCE [LARGE SCALE GENOMIC DNA]</scope>
</reference>
<dbReference type="EMBL" id="OZ034815">
    <property type="protein sequence ID" value="CAL1368211.1"/>
    <property type="molecule type" value="Genomic_DNA"/>
</dbReference>
<dbReference type="Proteomes" id="UP001497516">
    <property type="component" value="Chromosome 2"/>
</dbReference>
<evidence type="ECO:0000313" key="2">
    <source>
        <dbReference type="EMBL" id="CAL1368211.1"/>
    </source>
</evidence>
<feature type="compositionally biased region" description="Polar residues" evidence="1">
    <location>
        <begin position="38"/>
        <end position="51"/>
    </location>
</feature>
<feature type="region of interest" description="Disordered" evidence="1">
    <location>
        <begin position="33"/>
        <end position="53"/>
    </location>
</feature>
<feature type="compositionally biased region" description="Polar residues" evidence="1">
    <location>
        <begin position="96"/>
        <end position="118"/>
    </location>
</feature>
<name>A0AAV2D5X9_9ROSI</name>
<evidence type="ECO:0000256" key="1">
    <source>
        <dbReference type="SAM" id="MobiDB-lite"/>
    </source>
</evidence>
<dbReference type="AlphaFoldDB" id="A0AAV2D5X9"/>
<protein>
    <submittedName>
        <fullName evidence="2">Uncharacterized protein</fullName>
    </submittedName>
</protein>
<accession>A0AAV2D5X9</accession>
<gene>
    <name evidence="2" type="ORF">LTRI10_LOCUS11465</name>
</gene>
<feature type="compositionally biased region" description="Basic and acidic residues" evidence="1">
    <location>
        <begin position="144"/>
        <end position="159"/>
    </location>
</feature>
<sequence>MAINSQRGTIDDHRDHRLVANTRNQGHRQVWVEKSRDQQNNYTPRTSQTDVVTPMKEPTNQQVSEKLVANDLAPHAVDVQGKEKEAVIMNPDGDLPNNNTTQKGSRTVGDQTKNSPSLVTPVETSCGGDFQLQNQEANMITSQRQEESTQRLGVDDELSKVGSPQKEAPPPAQ</sequence>
<keyword evidence="3" id="KW-1185">Reference proteome</keyword>
<proteinExistence type="predicted"/>
<organism evidence="2 3">
    <name type="scientific">Linum trigynum</name>
    <dbReference type="NCBI Taxonomy" id="586398"/>
    <lineage>
        <taxon>Eukaryota</taxon>
        <taxon>Viridiplantae</taxon>
        <taxon>Streptophyta</taxon>
        <taxon>Embryophyta</taxon>
        <taxon>Tracheophyta</taxon>
        <taxon>Spermatophyta</taxon>
        <taxon>Magnoliopsida</taxon>
        <taxon>eudicotyledons</taxon>
        <taxon>Gunneridae</taxon>
        <taxon>Pentapetalae</taxon>
        <taxon>rosids</taxon>
        <taxon>fabids</taxon>
        <taxon>Malpighiales</taxon>
        <taxon>Linaceae</taxon>
        <taxon>Linum</taxon>
    </lineage>
</organism>
<feature type="region of interest" description="Disordered" evidence="1">
    <location>
        <begin position="79"/>
        <end position="123"/>
    </location>
</feature>